<keyword evidence="4 6" id="KW-1133">Transmembrane helix</keyword>
<gene>
    <name evidence="8" type="ORF">FCL54_12765</name>
</gene>
<accession>A0A5R9F7K3</accession>
<evidence type="ECO:0000256" key="4">
    <source>
        <dbReference type="ARBA" id="ARBA00022989"/>
    </source>
</evidence>
<dbReference type="Proteomes" id="UP000308230">
    <property type="component" value="Unassembled WGS sequence"/>
</dbReference>
<reference evidence="8 9" key="1">
    <citation type="submission" date="2019-04" db="EMBL/GenBank/DDBJ databases">
        <title>Bacillus caeni sp. nov., a bacterium isolated from mangrove sediment.</title>
        <authorList>
            <person name="Huang H."/>
            <person name="Mo K."/>
            <person name="Hu Y."/>
        </authorList>
    </citation>
    <scope>NUCLEOTIDE SEQUENCE [LARGE SCALE GENOMIC DNA]</scope>
    <source>
        <strain evidence="8 9">HB172195</strain>
    </source>
</reference>
<organism evidence="8 9">
    <name type="scientific">Exobacillus caeni</name>
    <dbReference type="NCBI Taxonomy" id="2574798"/>
    <lineage>
        <taxon>Bacteria</taxon>
        <taxon>Bacillati</taxon>
        <taxon>Bacillota</taxon>
        <taxon>Bacilli</taxon>
        <taxon>Bacillales</taxon>
        <taxon>Guptibacillaceae</taxon>
        <taxon>Exobacillus</taxon>
    </lineage>
</organism>
<dbReference type="Gene3D" id="1.20.1250.20">
    <property type="entry name" value="MFS general substrate transporter like domains"/>
    <property type="match status" value="1"/>
</dbReference>
<dbReference type="InterPro" id="IPR036259">
    <property type="entry name" value="MFS_trans_sf"/>
</dbReference>
<proteinExistence type="predicted"/>
<feature type="transmembrane region" description="Helical" evidence="6">
    <location>
        <begin position="5"/>
        <end position="26"/>
    </location>
</feature>
<keyword evidence="9" id="KW-1185">Reference proteome</keyword>
<feature type="transmembrane region" description="Helical" evidence="6">
    <location>
        <begin position="32"/>
        <end position="53"/>
    </location>
</feature>
<evidence type="ECO:0000313" key="8">
    <source>
        <dbReference type="EMBL" id="TLS36823.1"/>
    </source>
</evidence>
<dbReference type="GO" id="GO:0022857">
    <property type="term" value="F:transmembrane transporter activity"/>
    <property type="evidence" value="ECO:0007669"/>
    <property type="project" value="InterPro"/>
</dbReference>
<dbReference type="PANTHER" id="PTHR23526">
    <property type="entry name" value="INTEGRAL MEMBRANE TRANSPORT PROTEIN-RELATED"/>
    <property type="match status" value="1"/>
</dbReference>
<dbReference type="InterPro" id="IPR020846">
    <property type="entry name" value="MFS_dom"/>
</dbReference>
<evidence type="ECO:0000256" key="2">
    <source>
        <dbReference type="ARBA" id="ARBA00022448"/>
    </source>
</evidence>
<evidence type="ECO:0000259" key="7">
    <source>
        <dbReference type="PROSITE" id="PS50850"/>
    </source>
</evidence>
<comment type="caution">
    <text evidence="8">The sequence shown here is derived from an EMBL/GenBank/DDBJ whole genome shotgun (WGS) entry which is preliminary data.</text>
</comment>
<feature type="domain" description="Major facilitator superfamily (MFS) profile" evidence="7">
    <location>
        <begin position="1"/>
        <end position="183"/>
    </location>
</feature>
<feature type="transmembrane region" description="Helical" evidence="6">
    <location>
        <begin position="153"/>
        <end position="171"/>
    </location>
</feature>
<feature type="transmembrane region" description="Helical" evidence="6">
    <location>
        <begin position="65"/>
        <end position="84"/>
    </location>
</feature>
<dbReference type="OrthoDB" id="2640962at2"/>
<dbReference type="InterPro" id="IPR052528">
    <property type="entry name" value="Sugar_transport-like"/>
</dbReference>
<dbReference type="EMBL" id="SWLG01000008">
    <property type="protein sequence ID" value="TLS36823.1"/>
    <property type="molecule type" value="Genomic_DNA"/>
</dbReference>
<dbReference type="PROSITE" id="PS50850">
    <property type="entry name" value="MFS"/>
    <property type="match status" value="1"/>
</dbReference>
<dbReference type="GO" id="GO:0005886">
    <property type="term" value="C:plasma membrane"/>
    <property type="evidence" value="ECO:0007669"/>
    <property type="project" value="UniProtKB-SubCell"/>
</dbReference>
<evidence type="ECO:0000256" key="3">
    <source>
        <dbReference type="ARBA" id="ARBA00022692"/>
    </source>
</evidence>
<sequence>MRIFIFSQSIALISSSIVFPYYLLFIKNVGSSFAQFGLAYGLFTLTSALVHRWIGKTSDKVGSKVFLIIHAWGMAVAFITLPLVSSLLQVYMLQVFLGVLGAMQKTCEKSMLTEFTAGSKQGELIGNYHFWTTMCSALAVMGSGFLIDYLTIHAIFYVGSIFFLISGLMMFKVQQDSTKSLNN</sequence>
<dbReference type="InterPro" id="IPR011701">
    <property type="entry name" value="MFS"/>
</dbReference>
<keyword evidence="2" id="KW-0813">Transport</keyword>
<comment type="subcellular location">
    <subcellularLocation>
        <location evidence="1">Cell membrane</location>
        <topology evidence="1">Multi-pass membrane protein</topology>
    </subcellularLocation>
</comment>
<dbReference type="PANTHER" id="PTHR23526:SF2">
    <property type="entry name" value="MAJOR FACILITATOR SUPERFAMILY (MFS) PROFILE DOMAIN-CONTAINING PROTEIN"/>
    <property type="match status" value="1"/>
</dbReference>
<evidence type="ECO:0000313" key="9">
    <source>
        <dbReference type="Proteomes" id="UP000308230"/>
    </source>
</evidence>
<keyword evidence="3 6" id="KW-0812">Transmembrane</keyword>
<feature type="transmembrane region" description="Helical" evidence="6">
    <location>
        <begin position="128"/>
        <end position="147"/>
    </location>
</feature>
<name>A0A5R9F7K3_9BACL</name>
<dbReference type="AlphaFoldDB" id="A0A5R9F7K3"/>
<protein>
    <submittedName>
        <fullName evidence="8">MFS transporter</fullName>
    </submittedName>
</protein>
<keyword evidence="5 6" id="KW-0472">Membrane</keyword>
<evidence type="ECO:0000256" key="6">
    <source>
        <dbReference type="SAM" id="Phobius"/>
    </source>
</evidence>
<evidence type="ECO:0000256" key="5">
    <source>
        <dbReference type="ARBA" id="ARBA00023136"/>
    </source>
</evidence>
<evidence type="ECO:0000256" key="1">
    <source>
        <dbReference type="ARBA" id="ARBA00004651"/>
    </source>
</evidence>
<dbReference type="SUPFAM" id="SSF103473">
    <property type="entry name" value="MFS general substrate transporter"/>
    <property type="match status" value="1"/>
</dbReference>
<dbReference type="RefSeq" id="WP_138127022.1">
    <property type="nucleotide sequence ID" value="NZ_SWLG01000008.1"/>
</dbReference>
<dbReference type="Pfam" id="PF07690">
    <property type="entry name" value="MFS_1"/>
    <property type="match status" value="1"/>
</dbReference>